<keyword evidence="6" id="KW-0804">Transcription</keyword>
<evidence type="ECO:0000256" key="4">
    <source>
        <dbReference type="ARBA" id="ARBA00023008"/>
    </source>
</evidence>
<feature type="region of interest" description="Disordered" evidence="8">
    <location>
        <begin position="96"/>
        <end position="152"/>
    </location>
</feature>
<evidence type="ECO:0000313" key="11">
    <source>
        <dbReference type="Proteomes" id="UP000030651"/>
    </source>
</evidence>
<evidence type="ECO:0000256" key="5">
    <source>
        <dbReference type="ARBA" id="ARBA00023015"/>
    </source>
</evidence>
<feature type="compositionally biased region" description="Low complexity" evidence="8">
    <location>
        <begin position="256"/>
        <end position="266"/>
    </location>
</feature>
<dbReference type="PRINTS" id="PR00617">
    <property type="entry name" value="COPPERFIST"/>
</dbReference>
<dbReference type="Pfam" id="PF00649">
    <property type="entry name" value="Copper-fist"/>
    <property type="match status" value="1"/>
</dbReference>
<dbReference type="GO" id="GO:0005634">
    <property type="term" value="C:nucleus"/>
    <property type="evidence" value="ECO:0007669"/>
    <property type="project" value="UniProtKB-SubCell"/>
</dbReference>
<feature type="domain" description="Copper-fist" evidence="9">
    <location>
        <begin position="1"/>
        <end position="41"/>
    </location>
</feature>
<accession>W3XG43</accession>
<evidence type="ECO:0000313" key="10">
    <source>
        <dbReference type="EMBL" id="ETS85068.1"/>
    </source>
</evidence>
<feature type="compositionally biased region" description="Low complexity" evidence="8">
    <location>
        <begin position="235"/>
        <end position="247"/>
    </location>
</feature>
<dbReference type="GeneID" id="19268106"/>
<dbReference type="Proteomes" id="UP000030651">
    <property type="component" value="Unassembled WGS sequence"/>
</dbReference>
<dbReference type="AlphaFoldDB" id="W3XG43"/>
<dbReference type="OrthoDB" id="5600085at2759"/>
<sequence>MPLINGQKMACEPCIRGHRSTTCNHANERVMVPVRKPGRPLNECPHTRGSNCGCRDVTVAIPRKRKCECVGDKSAAPKTSLTQTSVEAIRPGNASISAKEQQGGEPSSCCKPKAPSAETPASIPPAMAPAPATASLSQPQAQVTPVHGNGASQWTTNWNWNFGSMNSSHIPQPFPGFTASVSQQPQPIQVQAARVPQAAETGVSASKRSDSDDEVEGRSSQEGSTSSSAPDEPASRSSCCSTRSSSTAQFATTPDSASPESSGASSYTGHSRSNSKSRATRKLRKDRQSVSSIATAVPQVMPETATRPAFPVMIQSPVSQMSMQPITAHPPACTNCGHNQPAILIYLPFGLPAQPVAYTGAGGGPVYVVQPAQPAPVNMPPPPQDFSRTPNPPMTAITVPMGGCASDTTGLGTLHECNCGPGCQCLGCIAHPFNDATREYIRSAQNAFDDFTTPYQSLQDIDSGAVPTAQSIANLTLSPEQTLASEDFFFIDYPSAQRTYPG</sequence>
<evidence type="ECO:0000256" key="8">
    <source>
        <dbReference type="SAM" id="MobiDB-lite"/>
    </source>
</evidence>
<dbReference type="SMART" id="SM00412">
    <property type="entry name" value="Cu_FIST"/>
    <property type="match status" value="1"/>
</dbReference>
<keyword evidence="2" id="KW-0479">Metal-binding</keyword>
<dbReference type="Gene3D" id="3.90.430.10">
    <property type="entry name" value="Copper fist DNA-binding domain"/>
    <property type="match status" value="1"/>
</dbReference>
<feature type="compositionally biased region" description="Low complexity" evidence="8">
    <location>
        <begin position="179"/>
        <end position="199"/>
    </location>
</feature>
<dbReference type="InParanoid" id="W3XG43"/>
<dbReference type="GO" id="GO:0006879">
    <property type="term" value="P:intracellular iron ion homeostasis"/>
    <property type="evidence" value="ECO:0007669"/>
    <property type="project" value="TreeGrafter"/>
</dbReference>
<dbReference type="PANTHER" id="PTHR28088:SF9">
    <property type="entry name" value="TRANSCRIPTION FACTOR GRISEA, PUTATIVE (AFU_ORTHOLOGUE AFUA_1G13190)-RELATED"/>
    <property type="match status" value="1"/>
</dbReference>
<dbReference type="RefSeq" id="XP_007829865.1">
    <property type="nucleotide sequence ID" value="XM_007831674.1"/>
</dbReference>
<comment type="subcellular location">
    <subcellularLocation>
        <location evidence="1">Nucleus</location>
    </subcellularLocation>
</comment>
<protein>
    <recommendedName>
        <fullName evidence="9">Copper-fist domain-containing protein</fullName>
    </recommendedName>
</protein>
<dbReference type="GO" id="GO:0005507">
    <property type="term" value="F:copper ion binding"/>
    <property type="evidence" value="ECO:0007669"/>
    <property type="project" value="InterPro"/>
</dbReference>
<dbReference type="PANTHER" id="PTHR28088">
    <property type="entry name" value="TRANSCRIPTIONAL ACTIVATOR HAA1-RELATED"/>
    <property type="match status" value="1"/>
</dbReference>
<organism evidence="10 11">
    <name type="scientific">Pestalotiopsis fici (strain W106-1 / CGMCC3.15140)</name>
    <dbReference type="NCBI Taxonomy" id="1229662"/>
    <lineage>
        <taxon>Eukaryota</taxon>
        <taxon>Fungi</taxon>
        <taxon>Dikarya</taxon>
        <taxon>Ascomycota</taxon>
        <taxon>Pezizomycotina</taxon>
        <taxon>Sordariomycetes</taxon>
        <taxon>Xylariomycetidae</taxon>
        <taxon>Amphisphaeriales</taxon>
        <taxon>Sporocadaceae</taxon>
        <taxon>Pestalotiopsis</taxon>
    </lineage>
</organism>
<dbReference type="InterPro" id="IPR001083">
    <property type="entry name" value="Cu_fist_DNA-bd_dom"/>
</dbReference>
<dbReference type="eggNOG" id="ENOG502SQDA">
    <property type="taxonomic scope" value="Eukaryota"/>
</dbReference>
<keyword evidence="4" id="KW-0186">Copper</keyword>
<gene>
    <name evidence="10" type="ORF">PFICI_03093</name>
</gene>
<dbReference type="GO" id="GO:0000981">
    <property type="term" value="F:DNA-binding transcription factor activity, RNA polymerase II-specific"/>
    <property type="evidence" value="ECO:0007669"/>
    <property type="project" value="TreeGrafter"/>
</dbReference>
<dbReference type="EMBL" id="KI912110">
    <property type="protein sequence ID" value="ETS85068.1"/>
    <property type="molecule type" value="Genomic_DNA"/>
</dbReference>
<evidence type="ECO:0000259" key="9">
    <source>
        <dbReference type="PROSITE" id="PS50073"/>
    </source>
</evidence>
<keyword evidence="5" id="KW-0805">Transcription regulation</keyword>
<evidence type="ECO:0000256" key="3">
    <source>
        <dbReference type="ARBA" id="ARBA00022833"/>
    </source>
</evidence>
<dbReference type="InterPro" id="IPR051763">
    <property type="entry name" value="Copper_Homeo_Regul"/>
</dbReference>
<proteinExistence type="predicted"/>
<dbReference type="GO" id="GO:0000978">
    <property type="term" value="F:RNA polymerase II cis-regulatory region sequence-specific DNA binding"/>
    <property type="evidence" value="ECO:0007669"/>
    <property type="project" value="TreeGrafter"/>
</dbReference>
<feature type="compositionally biased region" description="Basic residues" evidence="8">
    <location>
        <begin position="273"/>
        <end position="285"/>
    </location>
</feature>
<evidence type="ECO:0000256" key="6">
    <source>
        <dbReference type="ARBA" id="ARBA00023163"/>
    </source>
</evidence>
<dbReference type="FunFam" id="3.90.430.10:FF:000001">
    <property type="entry name" value="Copper fist DNA-binding protein"/>
    <property type="match status" value="1"/>
</dbReference>
<keyword evidence="11" id="KW-1185">Reference proteome</keyword>
<dbReference type="HOGENOM" id="CLU_036162_0_0_1"/>
<evidence type="ECO:0000256" key="7">
    <source>
        <dbReference type="ARBA" id="ARBA00023242"/>
    </source>
</evidence>
<dbReference type="KEGG" id="pfy:PFICI_03093"/>
<dbReference type="SMART" id="SM01090">
    <property type="entry name" value="Copper-fist"/>
    <property type="match status" value="1"/>
</dbReference>
<keyword evidence="7" id="KW-0539">Nucleus</keyword>
<evidence type="ECO:0000256" key="1">
    <source>
        <dbReference type="ARBA" id="ARBA00004123"/>
    </source>
</evidence>
<evidence type="ECO:0000256" key="2">
    <source>
        <dbReference type="ARBA" id="ARBA00022723"/>
    </source>
</evidence>
<reference evidence="11" key="1">
    <citation type="journal article" date="2015" name="BMC Genomics">
        <title>Genomic and transcriptomic analysis of the endophytic fungus Pestalotiopsis fici reveals its lifestyle and high potential for synthesis of natural products.</title>
        <authorList>
            <person name="Wang X."/>
            <person name="Zhang X."/>
            <person name="Liu L."/>
            <person name="Xiang M."/>
            <person name="Wang W."/>
            <person name="Sun X."/>
            <person name="Che Y."/>
            <person name="Guo L."/>
            <person name="Liu G."/>
            <person name="Guo L."/>
            <person name="Wang C."/>
            <person name="Yin W.B."/>
            <person name="Stadler M."/>
            <person name="Zhang X."/>
            <person name="Liu X."/>
        </authorList>
    </citation>
    <scope>NUCLEOTIDE SEQUENCE [LARGE SCALE GENOMIC DNA]</scope>
    <source>
        <strain evidence="11">W106-1 / CGMCC3.15140</strain>
    </source>
</reference>
<dbReference type="InterPro" id="IPR036395">
    <property type="entry name" value="Cu_fist_DNA-bd_dom_sf"/>
</dbReference>
<dbReference type="GO" id="GO:0045944">
    <property type="term" value="P:positive regulation of transcription by RNA polymerase II"/>
    <property type="evidence" value="ECO:0007669"/>
    <property type="project" value="TreeGrafter"/>
</dbReference>
<feature type="region of interest" description="Disordered" evidence="8">
    <location>
        <begin position="171"/>
        <end position="297"/>
    </location>
</feature>
<name>W3XG43_PESFW</name>
<dbReference type="GO" id="GO:0006878">
    <property type="term" value="P:intracellular copper ion homeostasis"/>
    <property type="evidence" value="ECO:0007669"/>
    <property type="project" value="TreeGrafter"/>
</dbReference>
<dbReference type="PROSITE" id="PS01119">
    <property type="entry name" value="COPPER_FIST_1"/>
    <property type="match status" value="1"/>
</dbReference>
<dbReference type="SUPFAM" id="SSF57879">
    <property type="entry name" value="Zinc domain conserved in yeast copper-regulated transcription factors"/>
    <property type="match status" value="1"/>
</dbReference>
<dbReference type="PROSITE" id="PS50073">
    <property type="entry name" value="COPPER_FIST_2"/>
    <property type="match status" value="1"/>
</dbReference>
<keyword evidence="3" id="KW-0862">Zinc</keyword>